<keyword evidence="2" id="KW-1185">Reference proteome</keyword>
<dbReference type="KEGG" id="pbap:Pla133_01860"/>
<sequence>MIPRVEARQGDPSAWLSAIAKSVGELIPNQPEVAGKLRRYFLTVVRRVIIPRRTIASGNAVCSMPHQLDDFFLNVPI</sequence>
<protein>
    <submittedName>
        <fullName evidence="1">Uncharacterized protein</fullName>
    </submittedName>
</protein>
<gene>
    <name evidence="1" type="ORF">Pla133_01860</name>
</gene>
<dbReference type="Proteomes" id="UP000316921">
    <property type="component" value="Chromosome"/>
</dbReference>
<evidence type="ECO:0000313" key="1">
    <source>
        <dbReference type="EMBL" id="QDU65122.1"/>
    </source>
</evidence>
<name>A0A518BDT7_9BACT</name>
<proteinExistence type="predicted"/>
<accession>A0A518BDT7</accession>
<reference evidence="1 2" key="1">
    <citation type="submission" date="2019-02" db="EMBL/GenBank/DDBJ databases">
        <title>Deep-cultivation of Planctomycetes and their phenomic and genomic characterization uncovers novel biology.</title>
        <authorList>
            <person name="Wiegand S."/>
            <person name="Jogler M."/>
            <person name="Boedeker C."/>
            <person name="Pinto D."/>
            <person name="Vollmers J."/>
            <person name="Rivas-Marin E."/>
            <person name="Kohn T."/>
            <person name="Peeters S.H."/>
            <person name="Heuer A."/>
            <person name="Rast P."/>
            <person name="Oberbeckmann S."/>
            <person name="Bunk B."/>
            <person name="Jeske O."/>
            <person name="Meyerdierks A."/>
            <person name="Storesund J.E."/>
            <person name="Kallscheuer N."/>
            <person name="Luecker S."/>
            <person name="Lage O.M."/>
            <person name="Pohl T."/>
            <person name="Merkel B.J."/>
            <person name="Hornburger P."/>
            <person name="Mueller R.-W."/>
            <person name="Bruemmer F."/>
            <person name="Labrenz M."/>
            <person name="Spormann A.M."/>
            <person name="Op den Camp H."/>
            <person name="Overmann J."/>
            <person name="Amann R."/>
            <person name="Jetten M.S.M."/>
            <person name="Mascher T."/>
            <person name="Medema M.H."/>
            <person name="Devos D.P."/>
            <person name="Kaster A.-K."/>
            <person name="Ovreas L."/>
            <person name="Rohde M."/>
            <person name="Galperin M.Y."/>
            <person name="Jogler C."/>
        </authorList>
    </citation>
    <scope>NUCLEOTIDE SEQUENCE [LARGE SCALE GENOMIC DNA]</scope>
    <source>
        <strain evidence="1 2">Pla133</strain>
    </source>
</reference>
<evidence type="ECO:0000313" key="2">
    <source>
        <dbReference type="Proteomes" id="UP000316921"/>
    </source>
</evidence>
<dbReference type="EMBL" id="CP036287">
    <property type="protein sequence ID" value="QDU65122.1"/>
    <property type="molecule type" value="Genomic_DNA"/>
</dbReference>
<dbReference type="AlphaFoldDB" id="A0A518BDT7"/>
<organism evidence="1 2">
    <name type="scientific">Engelhardtia mirabilis</name>
    <dbReference type="NCBI Taxonomy" id="2528011"/>
    <lineage>
        <taxon>Bacteria</taxon>
        <taxon>Pseudomonadati</taxon>
        <taxon>Planctomycetota</taxon>
        <taxon>Planctomycetia</taxon>
        <taxon>Planctomycetia incertae sedis</taxon>
        <taxon>Engelhardtia</taxon>
    </lineage>
</organism>